<dbReference type="InterPro" id="IPR036859">
    <property type="entry name" value="CAP-Gly_dom_sf"/>
</dbReference>
<evidence type="ECO:0000256" key="1">
    <source>
        <dbReference type="SAM" id="MobiDB-lite"/>
    </source>
</evidence>
<evidence type="ECO:0000313" key="3">
    <source>
        <dbReference type="EMBL" id="JAS10685.1"/>
    </source>
</evidence>
<protein>
    <recommendedName>
        <fullName evidence="2">CAP-Gly domain-containing protein</fullName>
    </recommendedName>
</protein>
<sequence>MISRKKSKKINYCVVSENYVALKLSGTSKNTFTLILGSLVHIHSYVNNTEVAIKVINYECNYDTSEENLWLCPVSKLLPVNEILWPLISAVVSPIERVNILKNPKLCEELSLIEVGSLVLHHQHCDRNDPPDIAVVKYKGPISKMGPGIYFGIELLESKSDENNDGSFAGQNYFRCIKGTGRFAPVNELRLHRSSSALSNNPQMVSRNSTNNMFKSTAVLQLEDNTNIIPRPLESSRNSNIVVTDTDKVPLKPGDQVIWIGDSGPLKGVVRWLGSQDNQHQLKVGVAFEEINDKGIDSESTLVELPVLELVKAEDFYGNSTDLKKPVKVRTKSDSSSGSSKDPTSKLRRSDSFRWNSTQENNTQEDIVDFLTSDFSNRLSVNVTSNGKSTRLNNNLVNISTSPVLNCDDAVLSGSSDGSYYDTPEPLLSSDLGVGSLVEVLVHDEPNYGVIKWIGHVHGDKKS</sequence>
<accession>A0A1B6CBJ5</accession>
<dbReference type="EMBL" id="GEDC01026613">
    <property type="protein sequence ID" value="JAS10685.1"/>
    <property type="molecule type" value="Transcribed_RNA"/>
</dbReference>
<feature type="domain" description="CAP-Gly" evidence="2">
    <location>
        <begin position="141"/>
        <end position="185"/>
    </location>
</feature>
<dbReference type="Pfam" id="PF01302">
    <property type="entry name" value="CAP_GLY"/>
    <property type="match status" value="1"/>
</dbReference>
<evidence type="ECO:0000259" key="2">
    <source>
        <dbReference type="PROSITE" id="PS50245"/>
    </source>
</evidence>
<dbReference type="InterPro" id="IPR000938">
    <property type="entry name" value="CAP-Gly_domain"/>
</dbReference>
<feature type="compositionally biased region" description="Basic and acidic residues" evidence="1">
    <location>
        <begin position="343"/>
        <end position="352"/>
    </location>
</feature>
<dbReference type="Gene3D" id="2.30.30.190">
    <property type="entry name" value="CAP Gly-rich-like domain"/>
    <property type="match status" value="1"/>
</dbReference>
<dbReference type="SUPFAM" id="SSF74924">
    <property type="entry name" value="Cap-Gly domain"/>
    <property type="match status" value="2"/>
</dbReference>
<reference evidence="3" key="1">
    <citation type="submission" date="2015-12" db="EMBL/GenBank/DDBJ databases">
        <title>De novo transcriptome assembly of four potential Pierce s Disease insect vectors from Arizona vineyards.</title>
        <authorList>
            <person name="Tassone E.E."/>
        </authorList>
    </citation>
    <scope>NUCLEOTIDE SEQUENCE</scope>
</reference>
<dbReference type="AlphaFoldDB" id="A0A1B6CBJ5"/>
<organism evidence="3">
    <name type="scientific">Clastoptera arizonana</name>
    <name type="common">Arizona spittle bug</name>
    <dbReference type="NCBI Taxonomy" id="38151"/>
    <lineage>
        <taxon>Eukaryota</taxon>
        <taxon>Metazoa</taxon>
        <taxon>Ecdysozoa</taxon>
        <taxon>Arthropoda</taxon>
        <taxon>Hexapoda</taxon>
        <taxon>Insecta</taxon>
        <taxon>Pterygota</taxon>
        <taxon>Neoptera</taxon>
        <taxon>Paraneoptera</taxon>
        <taxon>Hemiptera</taxon>
        <taxon>Auchenorrhyncha</taxon>
        <taxon>Cercopoidea</taxon>
        <taxon>Clastopteridae</taxon>
        <taxon>Clastoptera</taxon>
    </lineage>
</organism>
<feature type="region of interest" description="Disordered" evidence="1">
    <location>
        <begin position="326"/>
        <end position="358"/>
    </location>
</feature>
<proteinExistence type="predicted"/>
<name>A0A1B6CBJ5_9HEMI</name>
<gene>
    <name evidence="3" type="ORF">g.15909</name>
</gene>
<dbReference type="SMART" id="SM01052">
    <property type="entry name" value="CAP_GLY"/>
    <property type="match status" value="1"/>
</dbReference>
<dbReference type="PROSITE" id="PS50245">
    <property type="entry name" value="CAP_GLY_2"/>
    <property type="match status" value="1"/>
</dbReference>